<dbReference type="SUPFAM" id="SSF51735">
    <property type="entry name" value="NAD(P)-binding Rossmann-fold domains"/>
    <property type="match status" value="1"/>
</dbReference>
<comment type="caution">
    <text evidence="4">The sequence shown here is derived from an EMBL/GenBank/DDBJ whole genome shotgun (WGS) entry which is preliminary data.</text>
</comment>
<dbReference type="InterPro" id="IPR036291">
    <property type="entry name" value="NAD(P)-bd_dom_sf"/>
</dbReference>
<dbReference type="InterPro" id="IPR050425">
    <property type="entry name" value="NAD(P)_dehydrat-like"/>
</dbReference>
<dbReference type="PANTHER" id="PTHR10366:SF564">
    <property type="entry name" value="STEROL-4-ALPHA-CARBOXYLATE 3-DEHYDROGENASE, DECARBOXYLATING"/>
    <property type="match status" value="1"/>
</dbReference>
<reference evidence="4 5" key="1">
    <citation type="journal article" date="2019" name="New Phytol.">
        <title>Comparative genomics reveals unique wood-decay strategies and fruiting body development in the Schizophyllaceae.</title>
        <authorList>
            <person name="Almasi E."/>
            <person name="Sahu N."/>
            <person name="Krizsan K."/>
            <person name="Balint B."/>
            <person name="Kovacs G.M."/>
            <person name="Kiss B."/>
            <person name="Cseklye J."/>
            <person name="Drula E."/>
            <person name="Henrissat B."/>
            <person name="Nagy I."/>
            <person name="Chovatia M."/>
            <person name="Adam C."/>
            <person name="LaButti K."/>
            <person name="Lipzen A."/>
            <person name="Riley R."/>
            <person name="Grigoriev I.V."/>
            <person name="Nagy L.G."/>
        </authorList>
    </citation>
    <scope>NUCLEOTIDE SEQUENCE [LARGE SCALE GENOMIC DNA]</scope>
    <source>
        <strain evidence="4 5">NL-1724</strain>
    </source>
</reference>
<evidence type="ECO:0000313" key="4">
    <source>
        <dbReference type="EMBL" id="TRM58151.1"/>
    </source>
</evidence>
<comment type="similarity">
    <text evidence="2">Belongs to the NAD(P)-dependent epimerase/dehydratase family. Dihydroflavonol-4-reductase subfamily.</text>
</comment>
<evidence type="ECO:0000256" key="2">
    <source>
        <dbReference type="ARBA" id="ARBA00023445"/>
    </source>
</evidence>
<evidence type="ECO:0000256" key="1">
    <source>
        <dbReference type="ARBA" id="ARBA00023002"/>
    </source>
</evidence>
<dbReference type="GO" id="GO:0016616">
    <property type="term" value="F:oxidoreductase activity, acting on the CH-OH group of donors, NAD or NADP as acceptor"/>
    <property type="evidence" value="ECO:0007669"/>
    <property type="project" value="TreeGrafter"/>
</dbReference>
<dbReference type="EMBL" id="VDMD01000038">
    <property type="protein sequence ID" value="TRM58151.1"/>
    <property type="molecule type" value="Genomic_DNA"/>
</dbReference>
<evidence type="ECO:0000313" key="5">
    <source>
        <dbReference type="Proteomes" id="UP000320762"/>
    </source>
</evidence>
<gene>
    <name evidence="4" type="ORF">BD626DRAFT_512334</name>
</gene>
<dbReference type="AlphaFoldDB" id="A0A550C025"/>
<dbReference type="Gene3D" id="3.40.50.720">
    <property type="entry name" value="NAD(P)-binding Rossmann-like Domain"/>
    <property type="match status" value="1"/>
</dbReference>
<dbReference type="OrthoDB" id="2735536at2759"/>
<name>A0A550C025_9AGAR</name>
<dbReference type="STRING" id="97359.A0A550C025"/>
<keyword evidence="1" id="KW-0560">Oxidoreductase</keyword>
<feature type="domain" description="NAD-dependent epimerase/dehydratase" evidence="3">
    <location>
        <begin position="14"/>
        <end position="274"/>
    </location>
</feature>
<proteinExistence type="inferred from homology"/>
<evidence type="ECO:0000259" key="3">
    <source>
        <dbReference type="Pfam" id="PF01370"/>
    </source>
</evidence>
<dbReference type="InterPro" id="IPR001509">
    <property type="entry name" value="Epimerase_deHydtase"/>
</dbReference>
<dbReference type="Pfam" id="PF01370">
    <property type="entry name" value="Epimerase"/>
    <property type="match status" value="1"/>
</dbReference>
<dbReference type="PANTHER" id="PTHR10366">
    <property type="entry name" value="NAD DEPENDENT EPIMERASE/DEHYDRATASE"/>
    <property type="match status" value="1"/>
</dbReference>
<sequence>MPALSNSTAPPPKVLVTGANGFVAMWVVRTLLERGFSVKGQVRSAVKGEHLVRYFKDHEGRFELVVVPDIAEEGAFDAAVMDVSGVIHMASPVSFDVEDPQDLIRPALNGTLGVLKSALKHGRSIQRIVVTASVASIVEDRDTPTVFSEADWNTQAVRDIEANGAAASAMSKYRASKTLAERAAWDFVEEHKSEIGWDLTVINPPMIFGPVIHEVTTPSALNFSAIAWYTCVATPDMGGKPKEFILARRLCWVDVRDVAEAHVRALEKEAAGGKRIIASAGSLCWQEFINTANALPTKHTLPRGFPDDEMPTVAHLLYDATRSKEVLGMSYRTMEETTRDILADYDARGW</sequence>
<dbReference type="Proteomes" id="UP000320762">
    <property type="component" value="Unassembled WGS sequence"/>
</dbReference>
<organism evidence="4 5">
    <name type="scientific">Schizophyllum amplum</name>
    <dbReference type="NCBI Taxonomy" id="97359"/>
    <lineage>
        <taxon>Eukaryota</taxon>
        <taxon>Fungi</taxon>
        <taxon>Dikarya</taxon>
        <taxon>Basidiomycota</taxon>
        <taxon>Agaricomycotina</taxon>
        <taxon>Agaricomycetes</taxon>
        <taxon>Agaricomycetidae</taxon>
        <taxon>Agaricales</taxon>
        <taxon>Schizophyllaceae</taxon>
        <taxon>Schizophyllum</taxon>
    </lineage>
</organism>
<protein>
    <recommendedName>
        <fullName evidence="3">NAD-dependent epimerase/dehydratase domain-containing protein</fullName>
    </recommendedName>
</protein>
<keyword evidence="5" id="KW-1185">Reference proteome</keyword>
<accession>A0A550C025</accession>